<name>A0A7U7ESB0_9GAMM</name>
<dbReference type="InterPro" id="IPR009111">
    <property type="entry name" value="QH-AmDH_asu_dom2"/>
</dbReference>
<dbReference type="Pfam" id="PF14930">
    <property type="entry name" value="Qn_am_d_aII"/>
    <property type="match status" value="1"/>
</dbReference>
<dbReference type="Proteomes" id="UP000583387">
    <property type="component" value="Unassembled WGS sequence"/>
</dbReference>
<dbReference type="Gene3D" id="2.60.40.10">
    <property type="entry name" value="Immunoglobulins"/>
    <property type="match status" value="2"/>
</dbReference>
<dbReference type="InterPro" id="IPR015183">
    <property type="entry name" value="QH-AmDH_asu_dom_III"/>
</dbReference>
<dbReference type="Pfam" id="PF09099">
    <property type="entry name" value="Qn_am_d_aIII"/>
    <property type="match status" value="1"/>
</dbReference>
<dbReference type="Gene3D" id="2.40.128.120">
    <property type="entry name" value="Quinohemoprotein amine dehydrogenase alpha subunit, domain 2"/>
    <property type="match status" value="1"/>
</dbReference>
<keyword evidence="7" id="KW-1185">Reference proteome</keyword>
<gene>
    <name evidence="6" type="ORF">PSEWESI4_04586</name>
</gene>
<dbReference type="InterPro" id="IPR036718">
    <property type="entry name" value="H-AmDH_asu_dom2_sf"/>
</dbReference>
<dbReference type="SUPFAM" id="SSF81296">
    <property type="entry name" value="E set domains"/>
    <property type="match status" value="2"/>
</dbReference>
<dbReference type="InterPro" id="IPR015184">
    <property type="entry name" value="QH-AmDH_asu_dom_IV"/>
</dbReference>
<dbReference type="SUPFAM" id="SSF46626">
    <property type="entry name" value="Cytochrome c"/>
    <property type="match status" value="2"/>
</dbReference>
<dbReference type="NCBIfam" id="TIGR03908">
    <property type="entry name" value="QH_alpha"/>
    <property type="match status" value="1"/>
</dbReference>
<dbReference type="PROSITE" id="PS51007">
    <property type="entry name" value="CYTC"/>
    <property type="match status" value="1"/>
</dbReference>
<accession>A0A7U7ESB0</accession>
<feature type="domain" description="Cytochrome c" evidence="5">
    <location>
        <begin position="10"/>
        <end position="79"/>
    </location>
</feature>
<dbReference type="AlphaFoldDB" id="A0A7U7ESB0"/>
<dbReference type="InterPro" id="IPR036909">
    <property type="entry name" value="Cyt_c-like_dom_sf"/>
</dbReference>
<dbReference type="GO" id="GO:0046872">
    <property type="term" value="F:metal ion binding"/>
    <property type="evidence" value="ECO:0007669"/>
    <property type="project" value="UniProtKB-KW"/>
</dbReference>
<evidence type="ECO:0000313" key="6">
    <source>
        <dbReference type="EMBL" id="CAD5110267.1"/>
    </source>
</evidence>
<dbReference type="InterPro" id="IPR009056">
    <property type="entry name" value="Cyt_c-like_dom"/>
</dbReference>
<evidence type="ECO:0000256" key="4">
    <source>
        <dbReference type="PROSITE-ProRule" id="PRU00433"/>
    </source>
</evidence>
<dbReference type="GO" id="GO:0020037">
    <property type="term" value="F:heme binding"/>
    <property type="evidence" value="ECO:0007669"/>
    <property type="project" value="InterPro"/>
</dbReference>
<keyword evidence="3 4" id="KW-0408">Iron</keyword>
<dbReference type="Pfam" id="PF09098">
    <property type="entry name" value="Dehyd-heme_bind"/>
    <property type="match status" value="1"/>
</dbReference>
<evidence type="ECO:0000313" key="7">
    <source>
        <dbReference type="Proteomes" id="UP000583387"/>
    </source>
</evidence>
<dbReference type="EMBL" id="CAJFCI010000084">
    <property type="protein sequence ID" value="CAD5110267.1"/>
    <property type="molecule type" value="Genomic_DNA"/>
</dbReference>
<sequence>MTTFSVLQPALAEDGEAILNAKCKVCHLPDAGGALSRISQQRKTPEGWLMSIARMQIMHGLQIDDDDRRTLVKYLSDKQGLAPAETDGMRYAMERRLNTVEQFDDQLAQMCARCHSGARVALQRRSAKEWEHLVHFHLGQWPSLEYQSMARDRDWLEIALKDVVPDLASRYPLDDPAWAEWQKAWPEVSALAGQWSFSGHMPARGDVNGVMSVKGSSGDTFQIALEGRYADGKPLTGKGTAILYSGHEWRATLDIDGVSMRQVFSVVNNEMSGRMFETEHDERGLDFVAAKAGEARLLAVQPGYLRAGGEAELSLVGNGLAGKPDFGAGVQVLEVLEQTPERVRVKVRAAADAAPGNRAVAFGQLEGANLAVYKEIGEIKVVPEFSIARVGENGGATPKVQGRFEAEAWGTDAAGKSYRIGFLPATWSVEPFDERAAEDEDVKFAGTMRKDGVFVPGDAGPNPARRMSTNNAGNLKVIAAVEDGGQSLKGEGQLIVTVQRWNNPPLP</sequence>
<dbReference type="GO" id="GO:0009055">
    <property type="term" value="F:electron transfer activity"/>
    <property type="evidence" value="ECO:0007669"/>
    <property type="project" value="InterPro"/>
</dbReference>
<evidence type="ECO:0000259" key="5">
    <source>
        <dbReference type="PROSITE" id="PS51007"/>
    </source>
</evidence>
<keyword evidence="1 4" id="KW-0349">Heme</keyword>
<proteinExistence type="predicted"/>
<comment type="caution">
    <text evidence="6">The sequence shown here is derived from an EMBL/GenBank/DDBJ whole genome shotgun (WGS) entry which is preliminary data.</text>
</comment>
<evidence type="ECO:0000256" key="3">
    <source>
        <dbReference type="ARBA" id="ARBA00023004"/>
    </source>
</evidence>
<reference evidence="6 7" key="1">
    <citation type="submission" date="2020-08" db="EMBL/GenBank/DDBJ databases">
        <authorList>
            <person name="Criscuolo A."/>
        </authorList>
    </citation>
    <scope>NUCLEOTIDE SEQUENCE [LARGE SCALE GENOMIC DNA]</scope>
    <source>
        <strain evidence="6">CIP111764</strain>
    </source>
</reference>
<dbReference type="SUPFAM" id="SSF69298">
    <property type="entry name" value="Quinohemoprotein amine dehydrogenase A chain, domain 3"/>
    <property type="match status" value="1"/>
</dbReference>
<evidence type="ECO:0000256" key="2">
    <source>
        <dbReference type="ARBA" id="ARBA00022723"/>
    </source>
</evidence>
<keyword evidence="2 4" id="KW-0479">Metal-binding</keyword>
<dbReference type="InterPro" id="IPR013783">
    <property type="entry name" value="Ig-like_fold"/>
</dbReference>
<evidence type="ECO:0000256" key="1">
    <source>
        <dbReference type="ARBA" id="ARBA00022617"/>
    </source>
</evidence>
<dbReference type="Gene3D" id="1.10.760.10">
    <property type="entry name" value="Cytochrome c-like domain"/>
    <property type="match status" value="1"/>
</dbReference>
<organism evidence="6 7">
    <name type="scientific">Zestomonas carbonaria</name>
    <dbReference type="NCBI Taxonomy" id="2762745"/>
    <lineage>
        <taxon>Bacteria</taxon>
        <taxon>Pseudomonadati</taxon>
        <taxon>Pseudomonadota</taxon>
        <taxon>Gammaproteobacteria</taxon>
        <taxon>Pseudomonadales</taxon>
        <taxon>Pseudomonadaceae</taxon>
        <taxon>Zestomonas</taxon>
    </lineage>
</organism>
<dbReference type="InterPro" id="IPR015182">
    <property type="entry name" value="QH-AmDH_asu_heme-bd_dom"/>
</dbReference>
<dbReference type="Pfam" id="PF09100">
    <property type="entry name" value="Qn_am_d_aIV"/>
    <property type="match status" value="1"/>
</dbReference>
<protein>
    <recommendedName>
        <fullName evidence="5">Cytochrome c domain-containing protein</fullName>
    </recommendedName>
</protein>
<dbReference type="InterPro" id="IPR023887">
    <property type="entry name" value="QH-AmDH_asu"/>
</dbReference>
<dbReference type="InterPro" id="IPR014756">
    <property type="entry name" value="Ig_E-set"/>
</dbReference>